<evidence type="ECO:0000313" key="2">
    <source>
        <dbReference type="Proteomes" id="UP000683360"/>
    </source>
</evidence>
<dbReference type="EMBL" id="CAJPWZ010003258">
    <property type="protein sequence ID" value="CAG2254959.1"/>
    <property type="molecule type" value="Genomic_DNA"/>
</dbReference>
<protein>
    <submittedName>
        <fullName evidence="1">Uncharacterized protein</fullName>
    </submittedName>
</protein>
<gene>
    <name evidence="1" type="ORF">MEDL_66408</name>
</gene>
<keyword evidence="2" id="KW-1185">Reference proteome</keyword>
<dbReference type="OrthoDB" id="10259199at2759"/>
<dbReference type="Proteomes" id="UP000683360">
    <property type="component" value="Unassembled WGS sequence"/>
</dbReference>
<comment type="caution">
    <text evidence="1">The sequence shown here is derived from an EMBL/GenBank/DDBJ whole genome shotgun (WGS) entry which is preliminary data.</text>
</comment>
<accession>A0A8S3VCC9</accession>
<dbReference type="AlphaFoldDB" id="A0A8S3VCC9"/>
<organism evidence="1 2">
    <name type="scientific">Mytilus edulis</name>
    <name type="common">Blue mussel</name>
    <dbReference type="NCBI Taxonomy" id="6550"/>
    <lineage>
        <taxon>Eukaryota</taxon>
        <taxon>Metazoa</taxon>
        <taxon>Spiralia</taxon>
        <taxon>Lophotrochozoa</taxon>
        <taxon>Mollusca</taxon>
        <taxon>Bivalvia</taxon>
        <taxon>Autobranchia</taxon>
        <taxon>Pteriomorphia</taxon>
        <taxon>Mytilida</taxon>
        <taxon>Mytiloidea</taxon>
        <taxon>Mytilidae</taxon>
        <taxon>Mytilinae</taxon>
        <taxon>Mytilus</taxon>
    </lineage>
</organism>
<name>A0A8S3VCC9_MYTED</name>
<evidence type="ECO:0000313" key="1">
    <source>
        <dbReference type="EMBL" id="CAG2254959.1"/>
    </source>
</evidence>
<proteinExistence type="predicted"/>
<sequence length="207" mass="23562">MMNTVRDNLIINDELVPITGGSFGEGLDLRGGDIDIIHAHRLIDVSEHRKFPFDDRRTYLKMETETIQAGYTMLRCISTHNNKVLQCCKKKNGKNYFSNVSYKERLLLDQTMPMVIHGPCLSNEQADFDIAQALHKCRDSLRDLQTTIKKSDRIEDPTAKALSFICLGIAFQLLGNEDSARNAFIQAYAFESYGIKEIATKRLSRIK</sequence>
<reference evidence="1" key="1">
    <citation type="submission" date="2021-03" db="EMBL/GenBank/DDBJ databases">
        <authorList>
            <person name="Bekaert M."/>
        </authorList>
    </citation>
    <scope>NUCLEOTIDE SEQUENCE</scope>
</reference>